<name>A0A0C3GS84_OIDMZ</name>
<organism evidence="1 2">
    <name type="scientific">Oidiodendron maius (strain Zn)</name>
    <dbReference type="NCBI Taxonomy" id="913774"/>
    <lineage>
        <taxon>Eukaryota</taxon>
        <taxon>Fungi</taxon>
        <taxon>Dikarya</taxon>
        <taxon>Ascomycota</taxon>
        <taxon>Pezizomycotina</taxon>
        <taxon>Leotiomycetes</taxon>
        <taxon>Leotiomycetes incertae sedis</taxon>
        <taxon>Myxotrichaceae</taxon>
        <taxon>Oidiodendron</taxon>
    </lineage>
</organism>
<reference evidence="1 2" key="1">
    <citation type="submission" date="2014-04" db="EMBL/GenBank/DDBJ databases">
        <authorList>
            <consortium name="DOE Joint Genome Institute"/>
            <person name="Kuo A."/>
            <person name="Martino E."/>
            <person name="Perotto S."/>
            <person name="Kohler A."/>
            <person name="Nagy L.G."/>
            <person name="Floudas D."/>
            <person name="Copeland A."/>
            <person name="Barry K.W."/>
            <person name="Cichocki N."/>
            <person name="Veneault-Fourrey C."/>
            <person name="LaButti K."/>
            <person name="Lindquist E.A."/>
            <person name="Lipzen A."/>
            <person name="Lundell T."/>
            <person name="Morin E."/>
            <person name="Murat C."/>
            <person name="Sun H."/>
            <person name="Tunlid A."/>
            <person name="Henrissat B."/>
            <person name="Grigoriev I.V."/>
            <person name="Hibbett D.S."/>
            <person name="Martin F."/>
            <person name="Nordberg H.P."/>
            <person name="Cantor M.N."/>
            <person name="Hua S.X."/>
        </authorList>
    </citation>
    <scope>NUCLEOTIDE SEQUENCE [LARGE SCALE GENOMIC DNA]</scope>
    <source>
        <strain evidence="1 2">Zn</strain>
    </source>
</reference>
<evidence type="ECO:0000313" key="2">
    <source>
        <dbReference type="Proteomes" id="UP000054321"/>
    </source>
</evidence>
<dbReference type="EMBL" id="KN832896">
    <property type="protein sequence ID" value="KIM93326.1"/>
    <property type="molecule type" value="Genomic_DNA"/>
</dbReference>
<dbReference type="HOGENOM" id="CLU_823961_0_0_1"/>
<gene>
    <name evidence="1" type="ORF">OIDMADRAFT_35821</name>
</gene>
<accession>A0A0C3GS84</accession>
<protein>
    <submittedName>
        <fullName evidence="1">Uncharacterized protein</fullName>
    </submittedName>
</protein>
<dbReference type="OrthoDB" id="2157530at2759"/>
<evidence type="ECO:0000313" key="1">
    <source>
        <dbReference type="EMBL" id="KIM93326.1"/>
    </source>
</evidence>
<keyword evidence="2" id="KW-1185">Reference proteome</keyword>
<proteinExistence type="predicted"/>
<dbReference type="AlphaFoldDB" id="A0A0C3GS84"/>
<sequence>MTISAVSSFRSLDILPLLGQGCTGKSSMPSWVPIWTDMRGLRNEFHIRYLRGNARVPVQDLDAALNPSSRLNPSISSRSRFDATPGSRPIVKFEGSVAMVSGIVIDSVHALSSSPIATREMATTDTSAGHESASPPNPYGTKAEIFHALWKTFTICGDWSLIRDDEDYLTNLWSPKMRGITQRLAPTVFSWLNHNENLLIHGHTLRQWIEDFKWSYKPFRKILSTKLGHNFFLQLAGGGLMHALECADKCTVIKDIDAALRMDFQLLTTLGGYVGWAPADSQNGDLICLIRGCSVPVVLRKRDEHGYYLIDRKGKNILCSKAAPRILFAFAALRLGLLNGERELLEYGHVVTTRDNTIPD</sequence>
<reference evidence="2" key="2">
    <citation type="submission" date="2015-01" db="EMBL/GenBank/DDBJ databases">
        <title>Evolutionary Origins and Diversification of the Mycorrhizal Mutualists.</title>
        <authorList>
            <consortium name="DOE Joint Genome Institute"/>
            <consortium name="Mycorrhizal Genomics Consortium"/>
            <person name="Kohler A."/>
            <person name="Kuo A."/>
            <person name="Nagy L.G."/>
            <person name="Floudas D."/>
            <person name="Copeland A."/>
            <person name="Barry K.W."/>
            <person name="Cichocki N."/>
            <person name="Veneault-Fourrey C."/>
            <person name="LaButti K."/>
            <person name="Lindquist E.A."/>
            <person name="Lipzen A."/>
            <person name="Lundell T."/>
            <person name="Morin E."/>
            <person name="Murat C."/>
            <person name="Riley R."/>
            <person name="Ohm R."/>
            <person name="Sun H."/>
            <person name="Tunlid A."/>
            <person name="Henrissat B."/>
            <person name="Grigoriev I.V."/>
            <person name="Hibbett D.S."/>
            <person name="Martin F."/>
        </authorList>
    </citation>
    <scope>NUCLEOTIDE SEQUENCE [LARGE SCALE GENOMIC DNA]</scope>
    <source>
        <strain evidence="2">Zn</strain>
    </source>
</reference>
<dbReference type="Proteomes" id="UP000054321">
    <property type="component" value="Unassembled WGS sequence"/>
</dbReference>
<dbReference type="InParanoid" id="A0A0C3GS84"/>